<dbReference type="GO" id="GO:0016740">
    <property type="term" value="F:transferase activity"/>
    <property type="evidence" value="ECO:0007669"/>
    <property type="project" value="UniProtKB-KW"/>
</dbReference>
<keyword evidence="6" id="KW-1185">Reference proteome</keyword>
<dbReference type="InterPro" id="IPR050757">
    <property type="entry name" value="Collagen_mod_GT25"/>
</dbReference>
<protein>
    <recommendedName>
        <fullName evidence="4">Glycosyl transferase family 25 domain-containing protein</fullName>
    </recommendedName>
</protein>
<comment type="similarity">
    <text evidence="1">Belongs to the glycosyltransferase 25 family.</text>
</comment>
<keyword evidence="3" id="KW-0808">Transferase</keyword>
<dbReference type="Proteomes" id="UP001172681">
    <property type="component" value="Unassembled WGS sequence"/>
</dbReference>
<organism evidence="5 6">
    <name type="scientific">Knufia peltigerae</name>
    <dbReference type="NCBI Taxonomy" id="1002370"/>
    <lineage>
        <taxon>Eukaryota</taxon>
        <taxon>Fungi</taxon>
        <taxon>Dikarya</taxon>
        <taxon>Ascomycota</taxon>
        <taxon>Pezizomycotina</taxon>
        <taxon>Eurotiomycetes</taxon>
        <taxon>Chaetothyriomycetidae</taxon>
        <taxon>Chaetothyriales</taxon>
        <taxon>Trichomeriaceae</taxon>
        <taxon>Knufia</taxon>
    </lineage>
</organism>
<comment type="caution">
    <text evidence="5">The sequence shown here is derived from an EMBL/GenBank/DDBJ whole genome shotgun (WGS) entry which is preliminary data.</text>
</comment>
<accession>A0AA39CUZ1</accession>
<evidence type="ECO:0000313" key="5">
    <source>
        <dbReference type="EMBL" id="KAJ9625352.1"/>
    </source>
</evidence>
<evidence type="ECO:0000256" key="1">
    <source>
        <dbReference type="ARBA" id="ARBA00006721"/>
    </source>
</evidence>
<evidence type="ECO:0000256" key="2">
    <source>
        <dbReference type="ARBA" id="ARBA00022676"/>
    </source>
</evidence>
<dbReference type="AlphaFoldDB" id="A0AA39CUZ1"/>
<dbReference type="PANTHER" id="PTHR10730">
    <property type="entry name" value="PROCOLLAGEN-LYSINE,2-OXOGLUTARATE 5-DIOXYGENASE/GLYCOSYLTRANSFERASE 25 FAMILY MEMBER"/>
    <property type="match status" value="1"/>
</dbReference>
<proteinExistence type="inferred from homology"/>
<dbReference type="InterPro" id="IPR002654">
    <property type="entry name" value="Glyco_trans_25"/>
</dbReference>
<evidence type="ECO:0000313" key="6">
    <source>
        <dbReference type="Proteomes" id="UP001172681"/>
    </source>
</evidence>
<sequence>MGNLFIDRAAKMKYNKIGVICATLLTVALSLYLLLAPRTTVYRSVTSSLGNSLQRLSSANEASSGDLNDVFNGTVGFQQVRVISLLERSDKRDAVSMQARFTNISFDFVDGVVGTDMNPKALPHTMHIAPGAVGCWRSHLNVMQEMVRRRIRSSLILEDDADWDVAFKSQMSQVARGTRWLLNQTDDTPTHSPYGDGWDVIWLGHCGSKPDPKDNRRWVIPRDPTVVPPHKRWSLYMFGKPDMSPWQPADNQTRIVYVPVTGVCSAGWAISMAGAEKILYYQSMIPFDKPVDDGVGAMCRDKVLGLRCFAPWPQIIGVSKPAGPKSRGSDIDDFGAAAAAAAAKSSSSIEEVVKEKPRSHGVMFSTRLNIERFIGKEETFETQHPEYTGQFMTLEQIGNAVGHGEILPS</sequence>
<evidence type="ECO:0000259" key="4">
    <source>
        <dbReference type="Pfam" id="PF01755"/>
    </source>
</evidence>
<dbReference type="CDD" id="cd06532">
    <property type="entry name" value="Glyco_transf_25"/>
    <property type="match status" value="1"/>
</dbReference>
<dbReference type="PANTHER" id="PTHR10730:SF53">
    <property type="entry name" value="GLYCOSYLTRANSFERASE 25 FAMILY MEMBER"/>
    <property type="match status" value="1"/>
</dbReference>
<keyword evidence="2" id="KW-0328">Glycosyltransferase</keyword>
<reference evidence="5" key="1">
    <citation type="submission" date="2022-10" db="EMBL/GenBank/DDBJ databases">
        <title>Culturing micro-colonial fungi from biological soil crusts in the Mojave desert and describing Neophaeococcomyces mojavensis, and introducing the new genera and species Taxawa tesnikishii.</title>
        <authorList>
            <person name="Kurbessoian T."/>
            <person name="Stajich J.E."/>
        </authorList>
    </citation>
    <scope>NUCLEOTIDE SEQUENCE</scope>
    <source>
        <strain evidence="5">TK_35</strain>
    </source>
</reference>
<name>A0AA39CUZ1_9EURO</name>
<evidence type="ECO:0000256" key="3">
    <source>
        <dbReference type="ARBA" id="ARBA00022679"/>
    </source>
</evidence>
<dbReference type="EMBL" id="JAPDRN010000088">
    <property type="protein sequence ID" value="KAJ9625352.1"/>
    <property type="molecule type" value="Genomic_DNA"/>
</dbReference>
<gene>
    <name evidence="5" type="ORF">H2204_010444</name>
</gene>
<dbReference type="Pfam" id="PF01755">
    <property type="entry name" value="Glyco_transf_25"/>
    <property type="match status" value="1"/>
</dbReference>
<feature type="domain" description="Glycosyl transferase family 25" evidence="4">
    <location>
        <begin position="79"/>
        <end position="174"/>
    </location>
</feature>